<dbReference type="KEGG" id="mva:Mvan_2323"/>
<dbReference type="GO" id="GO:0000976">
    <property type="term" value="F:transcription cis-regulatory region binding"/>
    <property type="evidence" value="ECO:0007669"/>
    <property type="project" value="TreeGrafter"/>
</dbReference>
<evidence type="ECO:0000259" key="6">
    <source>
        <dbReference type="PROSITE" id="PS50977"/>
    </source>
</evidence>
<protein>
    <submittedName>
        <fullName evidence="7">Transcriptional regulator, TetR family</fullName>
    </submittedName>
</protein>
<dbReference type="STRING" id="350058.Mvan_2323"/>
<organism evidence="7 8">
    <name type="scientific">Mycolicibacterium vanbaalenii (strain DSM 7251 / JCM 13017 / BCRC 16820 / KCTC 9966 / NRRL B-24157 / PYR-1)</name>
    <name type="common">Mycobacterium vanbaalenii</name>
    <dbReference type="NCBI Taxonomy" id="350058"/>
    <lineage>
        <taxon>Bacteria</taxon>
        <taxon>Bacillati</taxon>
        <taxon>Actinomycetota</taxon>
        <taxon>Actinomycetes</taxon>
        <taxon>Mycobacteriales</taxon>
        <taxon>Mycobacteriaceae</taxon>
        <taxon>Mycolicibacterium</taxon>
    </lineage>
</organism>
<evidence type="ECO:0000256" key="5">
    <source>
        <dbReference type="SAM" id="MobiDB-lite"/>
    </source>
</evidence>
<dbReference type="Gene3D" id="1.10.357.10">
    <property type="entry name" value="Tetracycline Repressor, domain 2"/>
    <property type="match status" value="1"/>
</dbReference>
<feature type="compositionally biased region" description="Basic and acidic residues" evidence="5">
    <location>
        <begin position="9"/>
        <end position="24"/>
    </location>
</feature>
<keyword evidence="1" id="KW-0805">Transcription regulation</keyword>
<evidence type="ECO:0000256" key="4">
    <source>
        <dbReference type="PROSITE-ProRule" id="PRU00335"/>
    </source>
</evidence>
<evidence type="ECO:0000256" key="3">
    <source>
        <dbReference type="ARBA" id="ARBA00023163"/>
    </source>
</evidence>
<dbReference type="InterPro" id="IPR050109">
    <property type="entry name" value="HTH-type_TetR-like_transc_reg"/>
</dbReference>
<proteinExistence type="predicted"/>
<evidence type="ECO:0000313" key="8">
    <source>
        <dbReference type="Proteomes" id="UP000009159"/>
    </source>
</evidence>
<dbReference type="AlphaFoldDB" id="A1T7I7"/>
<dbReference type="PANTHER" id="PTHR30055:SF234">
    <property type="entry name" value="HTH-TYPE TRANSCRIPTIONAL REGULATOR BETI"/>
    <property type="match status" value="1"/>
</dbReference>
<accession>A1T7I7</accession>
<dbReference type="PROSITE" id="PS50977">
    <property type="entry name" value="HTH_TETR_2"/>
    <property type="match status" value="1"/>
</dbReference>
<gene>
    <name evidence="7" type="ordered locus">Mvan_2323</name>
</gene>
<feature type="region of interest" description="Disordered" evidence="5">
    <location>
        <begin position="1"/>
        <end position="24"/>
    </location>
</feature>
<sequence length="206" mass="23130">MSEASSNRRAYDSPARRRRAEQTRDRILTAGSELVHEYRTWDWRELTFRAVAERAGVGERTVYRHFPTERHLHDAVMRRLEDEAGVDYHGIDLANLTDVTGRFFASLQRFTVDRTVPTPAGPAFAGADERRRRALLHAVAGATPDWPEDRRRAVAGVLDVLWSLPSYERLADAWELSAADASGALNWLIDRVIALIQAGDAPPAGQ</sequence>
<dbReference type="EMBL" id="CP000511">
    <property type="protein sequence ID" value="ABM13137.1"/>
    <property type="molecule type" value="Genomic_DNA"/>
</dbReference>
<dbReference type="InterPro" id="IPR009057">
    <property type="entry name" value="Homeodomain-like_sf"/>
</dbReference>
<dbReference type="Pfam" id="PF00440">
    <property type="entry name" value="TetR_N"/>
    <property type="match status" value="1"/>
</dbReference>
<dbReference type="Proteomes" id="UP000009159">
    <property type="component" value="Chromosome"/>
</dbReference>
<dbReference type="HOGENOM" id="CLU_110158_0_0_11"/>
<keyword evidence="8" id="KW-1185">Reference proteome</keyword>
<keyword evidence="2 4" id="KW-0238">DNA-binding</keyword>
<dbReference type="eggNOG" id="COG1309">
    <property type="taxonomic scope" value="Bacteria"/>
</dbReference>
<evidence type="ECO:0000256" key="1">
    <source>
        <dbReference type="ARBA" id="ARBA00023015"/>
    </source>
</evidence>
<feature type="domain" description="HTH tetR-type" evidence="6">
    <location>
        <begin position="21"/>
        <end position="84"/>
    </location>
</feature>
<dbReference type="SUPFAM" id="SSF46689">
    <property type="entry name" value="Homeodomain-like"/>
    <property type="match status" value="1"/>
</dbReference>
<dbReference type="GO" id="GO:0003700">
    <property type="term" value="F:DNA-binding transcription factor activity"/>
    <property type="evidence" value="ECO:0007669"/>
    <property type="project" value="TreeGrafter"/>
</dbReference>
<keyword evidence="3" id="KW-0804">Transcription</keyword>
<name>A1T7I7_MYCVP</name>
<feature type="DNA-binding region" description="H-T-H motif" evidence="4">
    <location>
        <begin position="47"/>
        <end position="66"/>
    </location>
</feature>
<dbReference type="InterPro" id="IPR001647">
    <property type="entry name" value="HTH_TetR"/>
</dbReference>
<evidence type="ECO:0000256" key="2">
    <source>
        <dbReference type="ARBA" id="ARBA00023125"/>
    </source>
</evidence>
<evidence type="ECO:0000313" key="7">
    <source>
        <dbReference type="EMBL" id="ABM13137.1"/>
    </source>
</evidence>
<dbReference type="RefSeq" id="WP_011779549.1">
    <property type="nucleotide sequence ID" value="NC_008726.1"/>
</dbReference>
<dbReference type="PANTHER" id="PTHR30055">
    <property type="entry name" value="HTH-TYPE TRANSCRIPTIONAL REGULATOR RUTR"/>
    <property type="match status" value="1"/>
</dbReference>
<reference evidence="7" key="1">
    <citation type="submission" date="2006-12" db="EMBL/GenBank/DDBJ databases">
        <title>Complete sequence of Mycobacterium vanbaalenii PYR-1.</title>
        <authorList>
            <consortium name="US DOE Joint Genome Institute"/>
            <person name="Copeland A."/>
            <person name="Lucas S."/>
            <person name="Lapidus A."/>
            <person name="Barry K."/>
            <person name="Detter J.C."/>
            <person name="Glavina del Rio T."/>
            <person name="Hammon N."/>
            <person name="Israni S."/>
            <person name="Dalin E."/>
            <person name="Tice H."/>
            <person name="Pitluck S."/>
            <person name="Singan V."/>
            <person name="Schmutz J."/>
            <person name="Larimer F."/>
            <person name="Land M."/>
            <person name="Hauser L."/>
            <person name="Kyrpides N."/>
            <person name="Anderson I.J."/>
            <person name="Miller C."/>
            <person name="Richardson P."/>
        </authorList>
    </citation>
    <scope>NUCLEOTIDE SEQUENCE [LARGE SCALE GENOMIC DNA]</scope>
    <source>
        <strain evidence="7">PYR-1</strain>
    </source>
</reference>